<organism evidence="5 6">
    <name type="scientific">Candidatus Parabacteroides intestinipullorum</name>
    <dbReference type="NCBI Taxonomy" id="2838723"/>
    <lineage>
        <taxon>Bacteria</taxon>
        <taxon>Pseudomonadati</taxon>
        <taxon>Bacteroidota</taxon>
        <taxon>Bacteroidia</taxon>
        <taxon>Bacteroidales</taxon>
        <taxon>Tannerellaceae</taxon>
        <taxon>Parabacteroides</taxon>
    </lineage>
</organism>
<name>A0A9D2BFJ4_9BACT</name>
<dbReference type="PANTHER" id="PTHR43434">
    <property type="entry name" value="PHOSPHOGLYCOLATE PHOSPHATASE"/>
    <property type="match status" value="1"/>
</dbReference>
<evidence type="ECO:0000256" key="3">
    <source>
        <dbReference type="ARBA" id="ARBA00006171"/>
    </source>
</evidence>
<dbReference type="SFLD" id="SFLDG01129">
    <property type="entry name" value="C1.5:_HAD__Beta-PGM__Phosphata"/>
    <property type="match status" value="1"/>
</dbReference>
<dbReference type="Gene3D" id="3.40.50.1000">
    <property type="entry name" value="HAD superfamily/HAD-like"/>
    <property type="match status" value="1"/>
</dbReference>
<dbReference type="SFLD" id="SFLDS00003">
    <property type="entry name" value="Haloacid_Dehalogenase"/>
    <property type="match status" value="1"/>
</dbReference>
<dbReference type="InterPro" id="IPR036412">
    <property type="entry name" value="HAD-like_sf"/>
</dbReference>
<dbReference type="SUPFAM" id="SSF56784">
    <property type="entry name" value="HAD-like"/>
    <property type="match status" value="1"/>
</dbReference>
<evidence type="ECO:0000313" key="5">
    <source>
        <dbReference type="EMBL" id="HIX73617.1"/>
    </source>
</evidence>
<reference evidence="5" key="2">
    <citation type="submission" date="2021-04" db="EMBL/GenBank/DDBJ databases">
        <authorList>
            <person name="Gilroy R."/>
        </authorList>
    </citation>
    <scope>NUCLEOTIDE SEQUENCE</scope>
    <source>
        <strain evidence="5">ChiGjej6B6-14162</strain>
    </source>
</reference>
<comment type="similarity">
    <text evidence="3">Belongs to the HAD-like hydrolase superfamily. CbbY/CbbZ/Gph/YieH family.</text>
</comment>
<protein>
    <recommendedName>
        <fullName evidence="4">phosphoglycolate phosphatase</fullName>
        <ecNumber evidence="4">3.1.3.18</ecNumber>
    </recommendedName>
</protein>
<dbReference type="Pfam" id="PF13419">
    <property type="entry name" value="HAD_2"/>
    <property type="match status" value="1"/>
</dbReference>
<dbReference type="Proteomes" id="UP000886740">
    <property type="component" value="Unassembled WGS sequence"/>
</dbReference>
<evidence type="ECO:0000256" key="2">
    <source>
        <dbReference type="ARBA" id="ARBA00004818"/>
    </source>
</evidence>
<proteinExistence type="inferred from homology"/>
<evidence type="ECO:0000256" key="1">
    <source>
        <dbReference type="ARBA" id="ARBA00000830"/>
    </source>
</evidence>
<dbReference type="GO" id="GO:0006281">
    <property type="term" value="P:DNA repair"/>
    <property type="evidence" value="ECO:0007669"/>
    <property type="project" value="TreeGrafter"/>
</dbReference>
<dbReference type="InterPro" id="IPR023198">
    <property type="entry name" value="PGP-like_dom2"/>
</dbReference>
<comment type="caution">
    <text evidence="5">The sequence shown here is derived from an EMBL/GenBank/DDBJ whole genome shotgun (WGS) entry which is preliminary data.</text>
</comment>
<dbReference type="PRINTS" id="PR00413">
    <property type="entry name" value="HADHALOGNASE"/>
</dbReference>
<dbReference type="AlphaFoldDB" id="A0A9D2BFJ4"/>
<dbReference type="GO" id="GO:0005829">
    <property type="term" value="C:cytosol"/>
    <property type="evidence" value="ECO:0007669"/>
    <property type="project" value="TreeGrafter"/>
</dbReference>
<dbReference type="EMBL" id="DXEL01000009">
    <property type="protein sequence ID" value="HIX73617.1"/>
    <property type="molecule type" value="Genomic_DNA"/>
</dbReference>
<dbReference type="InterPro" id="IPR041492">
    <property type="entry name" value="HAD_2"/>
</dbReference>
<dbReference type="GO" id="GO:0008967">
    <property type="term" value="F:phosphoglycolate phosphatase activity"/>
    <property type="evidence" value="ECO:0007669"/>
    <property type="project" value="UniProtKB-EC"/>
</dbReference>
<dbReference type="NCBIfam" id="TIGR01549">
    <property type="entry name" value="HAD-SF-IA-v1"/>
    <property type="match status" value="1"/>
</dbReference>
<sequence length="222" mass="24447">MKPSYKAYLFDFDYTLADSSRGIVICFREVLERHGYHEVTDEAIRRTIGKTLEESFSLLTGMTDPEVLSAWRKEYVKAADRHMTVNTRLFPETLAVLRALRASGAKVGIISTKYRYRILELLGQYEPESLLDLVVGGEDVTEPKPSPQGVLLALERLGARADEVLYLGDSTVDAETAQAAGVDFAGVLHGVTTRAELAAYPHVAILADLTPLSDWVKEGGNS</sequence>
<dbReference type="Gene3D" id="1.10.150.240">
    <property type="entry name" value="Putative phosphatase, domain 2"/>
    <property type="match status" value="1"/>
</dbReference>
<comment type="catalytic activity">
    <reaction evidence="1">
        <text>2-phosphoglycolate + H2O = glycolate + phosphate</text>
        <dbReference type="Rhea" id="RHEA:14369"/>
        <dbReference type="ChEBI" id="CHEBI:15377"/>
        <dbReference type="ChEBI" id="CHEBI:29805"/>
        <dbReference type="ChEBI" id="CHEBI:43474"/>
        <dbReference type="ChEBI" id="CHEBI:58033"/>
        <dbReference type="EC" id="3.1.3.18"/>
    </reaction>
</comment>
<dbReference type="PANTHER" id="PTHR43434:SF1">
    <property type="entry name" value="PHOSPHOGLYCOLATE PHOSPHATASE"/>
    <property type="match status" value="1"/>
</dbReference>
<reference evidence="5" key="1">
    <citation type="journal article" date="2021" name="PeerJ">
        <title>Extensive microbial diversity within the chicken gut microbiome revealed by metagenomics and culture.</title>
        <authorList>
            <person name="Gilroy R."/>
            <person name="Ravi A."/>
            <person name="Getino M."/>
            <person name="Pursley I."/>
            <person name="Horton D.L."/>
            <person name="Alikhan N.F."/>
            <person name="Baker D."/>
            <person name="Gharbi K."/>
            <person name="Hall N."/>
            <person name="Watson M."/>
            <person name="Adriaenssens E.M."/>
            <person name="Foster-Nyarko E."/>
            <person name="Jarju S."/>
            <person name="Secka A."/>
            <person name="Antonio M."/>
            <person name="Oren A."/>
            <person name="Chaudhuri R.R."/>
            <person name="La Ragione R."/>
            <person name="Hildebrand F."/>
            <person name="Pallen M.J."/>
        </authorList>
    </citation>
    <scope>NUCLEOTIDE SEQUENCE</scope>
    <source>
        <strain evidence="5">ChiGjej6B6-14162</strain>
    </source>
</reference>
<comment type="pathway">
    <text evidence="2">Organic acid metabolism; glycolate biosynthesis; glycolate from 2-phosphoglycolate: step 1/1.</text>
</comment>
<accession>A0A9D2BFJ4</accession>
<dbReference type="EC" id="3.1.3.18" evidence="4"/>
<dbReference type="SFLD" id="SFLDG01135">
    <property type="entry name" value="C1.5.6:_HAD__Beta-PGM__Phospha"/>
    <property type="match status" value="1"/>
</dbReference>
<dbReference type="InterPro" id="IPR050155">
    <property type="entry name" value="HAD-like_hydrolase_sf"/>
</dbReference>
<keyword evidence="5" id="KW-0378">Hydrolase</keyword>
<evidence type="ECO:0000256" key="4">
    <source>
        <dbReference type="ARBA" id="ARBA00013078"/>
    </source>
</evidence>
<evidence type="ECO:0000313" key="6">
    <source>
        <dbReference type="Proteomes" id="UP000886740"/>
    </source>
</evidence>
<dbReference type="InterPro" id="IPR006439">
    <property type="entry name" value="HAD-SF_hydro_IA"/>
</dbReference>
<gene>
    <name evidence="5" type="ORF">H9977_00970</name>
</gene>
<dbReference type="InterPro" id="IPR023214">
    <property type="entry name" value="HAD_sf"/>
</dbReference>